<evidence type="ECO:0000256" key="2">
    <source>
        <dbReference type="ARBA" id="ARBA00022448"/>
    </source>
</evidence>
<protein>
    <recommendedName>
        <fullName evidence="9">Ascorbate-specific PTS system EIIA component</fullName>
    </recommendedName>
    <alternativeName>
        <fullName evidence="10">Ascorbate-specific phosphotransferase enzyme IIA component</fullName>
    </alternativeName>
</protein>
<reference evidence="12" key="1">
    <citation type="submission" date="2022-08" db="EMBL/GenBank/DDBJ databases">
        <title>Complete genome of Mycoplasma iguanae type strain 2327.</title>
        <authorList>
            <person name="Spergser J."/>
        </authorList>
    </citation>
    <scope>NUCLEOTIDE SEQUENCE</scope>
    <source>
        <strain evidence="12">2327</strain>
    </source>
</reference>
<dbReference type="RefSeq" id="WP_258210999.1">
    <property type="nucleotide sequence ID" value="NZ_CP102734.1"/>
</dbReference>
<dbReference type="PROSITE" id="PS51094">
    <property type="entry name" value="PTS_EIIA_TYPE_2"/>
    <property type="match status" value="1"/>
</dbReference>
<name>A0ABY5RB36_9MOLU</name>
<dbReference type="PANTHER" id="PTHR36203:SF1">
    <property type="entry name" value="ASCORBATE-SPECIFIC PTS SYSTEM EIIA COMPONENT"/>
    <property type="match status" value="1"/>
</dbReference>
<keyword evidence="13" id="KW-1185">Reference proteome</keyword>
<dbReference type="EMBL" id="CP102734">
    <property type="protein sequence ID" value="UVD81825.1"/>
    <property type="molecule type" value="Genomic_DNA"/>
</dbReference>
<evidence type="ECO:0000256" key="1">
    <source>
        <dbReference type="ARBA" id="ARBA00004496"/>
    </source>
</evidence>
<keyword evidence="4" id="KW-0597">Phosphoprotein</keyword>
<keyword evidence="7" id="KW-0418">Kinase</keyword>
<dbReference type="InterPro" id="IPR002178">
    <property type="entry name" value="PTS_EIIA_type-2_dom"/>
</dbReference>
<evidence type="ECO:0000256" key="7">
    <source>
        <dbReference type="ARBA" id="ARBA00022777"/>
    </source>
</evidence>
<evidence type="ECO:0000256" key="4">
    <source>
        <dbReference type="ARBA" id="ARBA00022553"/>
    </source>
</evidence>
<dbReference type="InterPro" id="IPR051351">
    <property type="entry name" value="Ascorbate-PTS_EIIA_comp"/>
</dbReference>
<dbReference type="Pfam" id="PF00359">
    <property type="entry name" value="PTS_EIIA_2"/>
    <property type="match status" value="1"/>
</dbReference>
<dbReference type="Proteomes" id="UP001059252">
    <property type="component" value="Chromosome"/>
</dbReference>
<evidence type="ECO:0000256" key="8">
    <source>
        <dbReference type="ARBA" id="ARBA00037387"/>
    </source>
</evidence>
<keyword evidence="6" id="KW-0598">Phosphotransferase system</keyword>
<gene>
    <name evidence="12" type="ORF">NV226_00725</name>
</gene>
<comment type="subcellular location">
    <subcellularLocation>
        <location evidence="1">Cytoplasm</location>
    </subcellularLocation>
</comment>
<dbReference type="Gene3D" id="3.40.930.10">
    <property type="entry name" value="Mannitol-specific EII, Chain A"/>
    <property type="match status" value="1"/>
</dbReference>
<feature type="domain" description="PTS EIIA type-2" evidence="11">
    <location>
        <begin position="3"/>
        <end position="146"/>
    </location>
</feature>
<dbReference type="PANTHER" id="PTHR36203">
    <property type="entry name" value="ASCORBATE-SPECIFIC PTS SYSTEM EIIA COMPONENT"/>
    <property type="match status" value="1"/>
</dbReference>
<evidence type="ECO:0000256" key="5">
    <source>
        <dbReference type="ARBA" id="ARBA00022679"/>
    </source>
</evidence>
<dbReference type="InterPro" id="IPR016152">
    <property type="entry name" value="PTrfase/Anion_transptr"/>
</dbReference>
<evidence type="ECO:0000313" key="12">
    <source>
        <dbReference type="EMBL" id="UVD81825.1"/>
    </source>
</evidence>
<accession>A0ABY5RB36</accession>
<dbReference type="SUPFAM" id="SSF55804">
    <property type="entry name" value="Phoshotransferase/anion transport protein"/>
    <property type="match status" value="1"/>
</dbReference>
<keyword evidence="5" id="KW-0808">Transferase</keyword>
<evidence type="ECO:0000256" key="10">
    <source>
        <dbReference type="ARBA" id="ARBA00042072"/>
    </source>
</evidence>
<evidence type="ECO:0000313" key="13">
    <source>
        <dbReference type="Proteomes" id="UP001059252"/>
    </source>
</evidence>
<evidence type="ECO:0000256" key="3">
    <source>
        <dbReference type="ARBA" id="ARBA00022490"/>
    </source>
</evidence>
<keyword evidence="2" id="KW-0813">Transport</keyword>
<keyword evidence="3" id="KW-0963">Cytoplasm</keyword>
<proteinExistence type="predicted"/>
<keyword evidence="12" id="KW-0762">Sugar transport</keyword>
<sequence length="149" mass="17031">MQKIFDQNNVFWIKEKLNWKDVIKLGVQKLVDKGQATEKLETAILESTKQYGAYYVLEKGIALLHAAPGNYSLKPAVSTLILSEAVTFNDQADKTARIIITLSTPDSDSHMGFIQDFAMYFMDKNFKQEILTVQNLEQFWTVVNKYKGD</sequence>
<evidence type="ECO:0000256" key="9">
    <source>
        <dbReference type="ARBA" id="ARBA00041175"/>
    </source>
</evidence>
<organism evidence="12 13">
    <name type="scientific">Mycoplasma iguanae</name>
    <dbReference type="NCBI Taxonomy" id="292461"/>
    <lineage>
        <taxon>Bacteria</taxon>
        <taxon>Bacillati</taxon>
        <taxon>Mycoplasmatota</taxon>
        <taxon>Mollicutes</taxon>
        <taxon>Mycoplasmataceae</taxon>
        <taxon>Mycoplasma</taxon>
    </lineage>
</organism>
<evidence type="ECO:0000256" key="6">
    <source>
        <dbReference type="ARBA" id="ARBA00022683"/>
    </source>
</evidence>
<comment type="function">
    <text evidence="8">The phosphoenolpyruvate-dependent sugar phosphotransferase system (sugar PTS), a major carbohydrate active transport system, catalyzes the phosphorylation of incoming sugar substrates concomitantly with their translocation across the cell membrane. The enzyme II UlaABC PTS system is involved in ascorbate transport.</text>
</comment>
<evidence type="ECO:0000259" key="11">
    <source>
        <dbReference type="PROSITE" id="PS51094"/>
    </source>
</evidence>